<accession>A0A2P8EBE4</accession>
<dbReference type="OrthoDB" id="5240502at2"/>
<evidence type="ECO:0000259" key="1">
    <source>
        <dbReference type="SMART" id="SM00849"/>
    </source>
</evidence>
<dbReference type="InterPro" id="IPR001279">
    <property type="entry name" value="Metallo-B-lactamas"/>
</dbReference>
<dbReference type="SMART" id="SM00849">
    <property type="entry name" value="Lactamase_B"/>
    <property type="match status" value="1"/>
</dbReference>
<sequence length="238" mass="26154">MSTGLQRLTDNVWLWPHDPDPATVRACVGVVAGTSGSIVVDAGQSPAMAREVRAAVDATGLPPARLLVLTHHHWDHTWGVAEWGVPVLAHERCAELLATDAALPWSHEYLRAEMDREPLLKPSYTARSRAVDDFGELRIVVPDRTFTDRVTITEGGVTVHVEHVGGQHTPDSTVVRVPGDGVLFLGDSYYPPPYHLRSAGDDVDVALLTSLISDDIEWYVESHDVPRRRADLLRLLGE</sequence>
<dbReference type="PANTHER" id="PTHR42951:SF4">
    <property type="entry name" value="ACYL-COENZYME A THIOESTERASE MBLAC2"/>
    <property type="match status" value="1"/>
</dbReference>
<reference evidence="2 3" key="1">
    <citation type="submission" date="2018-03" db="EMBL/GenBank/DDBJ databases">
        <title>Genomic Encyclopedia of Archaeal and Bacterial Type Strains, Phase II (KMG-II): from individual species to whole genera.</title>
        <authorList>
            <person name="Goeker M."/>
        </authorList>
    </citation>
    <scope>NUCLEOTIDE SEQUENCE [LARGE SCALE GENOMIC DNA]</scope>
    <source>
        <strain evidence="2 3">DSM 45211</strain>
    </source>
</reference>
<dbReference type="GO" id="GO:0016787">
    <property type="term" value="F:hydrolase activity"/>
    <property type="evidence" value="ECO:0007669"/>
    <property type="project" value="UniProtKB-KW"/>
</dbReference>
<dbReference type="Gene3D" id="3.60.15.10">
    <property type="entry name" value="Ribonuclease Z/Hydroxyacylglutathione hydrolase-like"/>
    <property type="match status" value="1"/>
</dbReference>
<dbReference type="Pfam" id="PF00753">
    <property type="entry name" value="Lactamase_B"/>
    <property type="match status" value="1"/>
</dbReference>
<dbReference type="SUPFAM" id="SSF56281">
    <property type="entry name" value="Metallo-hydrolase/oxidoreductase"/>
    <property type="match status" value="1"/>
</dbReference>
<feature type="domain" description="Metallo-beta-lactamase" evidence="1">
    <location>
        <begin position="24"/>
        <end position="223"/>
    </location>
</feature>
<dbReference type="InterPro" id="IPR036866">
    <property type="entry name" value="RibonucZ/Hydroxyglut_hydro"/>
</dbReference>
<comment type="caution">
    <text evidence="2">The sequence shown here is derived from an EMBL/GenBank/DDBJ whole genome shotgun (WGS) entry which is preliminary data.</text>
</comment>
<dbReference type="InterPro" id="IPR050855">
    <property type="entry name" value="NDM-1-like"/>
</dbReference>
<evidence type="ECO:0000313" key="2">
    <source>
        <dbReference type="EMBL" id="PSL06791.1"/>
    </source>
</evidence>
<gene>
    <name evidence="2" type="ORF">CLV30_102179</name>
</gene>
<dbReference type="CDD" id="cd16282">
    <property type="entry name" value="metallo-hydrolase-like_MBL-fold"/>
    <property type="match status" value="1"/>
</dbReference>
<dbReference type="AlphaFoldDB" id="A0A2P8EBE4"/>
<dbReference type="Proteomes" id="UP000243528">
    <property type="component" value="Unassembled WGS sequence"/>
</dbReference>
<dbReference type="RefSeq" id="WP_106535801.1">
    <property type="nucleotide sequence ID" value="NZ_ML142898.1"/>
</dbReference>
<keyword evidence="2" id="KW-0378">Hydrolase</keyword>
<name>A0A2P8EBE4_9ACTN</name>
<proteinExistence type="predicted"/>
<protein>
    <submittedName>
        <fullName evidence="2">Glyoxylase-like metal-dependent hydrolase (Beta-lactamase superfamily II)</fullName>
    </submittedName>
</protein>
<organism evidence="2 3">
    <name type="scientific">Haloactinopolyspora alba</name>
    <dbReference type="NCBI Taxonomy" id="648780"/>
    <lineage>
        <taxon>Bacteria</taxon>
        <taxon>Bacillati</taxon>
        <taxon>Actinomycetota</taxon>
        <taxon>Actinomycetes</taxon>
        <taxon>Jiangellales</taxon>
        <taxon>Jiangellaceae</taxon>
        <taxon>Haloactinopolyspora</taxon>
    </lineage>
</organism>
<dbReference type="EMBL" id="PYGE01000002">
    <property type="protein sequence ID" value="PSL06791.1"/>
    <property type="molecule type" value="Genomic_DNA"/>
</dbReference>
<dbReference type="PANTHER" id="PTHR42951">
    <property type="entry name" value="METALLO-BETA-LACTAMASE DOMAIN-CONTAINING"/>
    <property type="match status" value="1"/>
</dbReference>
<keyword evidence="3" id="KW-1185">Reference proteome</keyword>
<evidence type="ECO:0000313" key="3">
    <source>
        <dbReference type="Proteomes" id="UP000243528"/>
    </source>
</evidence>